<evidence type="ECO:0000256" key="2">
    <source>
        <dbReference type="ARBA" id="ARBA00004251"/>
    </source>
</evidence>
<dbReference type="CDD" id="cd21706">
    <property type="entry name" value="JMTM_dNotch"/>
    <property type="match status" value="1"/>
</dbReference>
<dbReference type="FunFam" id="2.10.25.10:FF:000309">
    <property type="entry name" value="Uncharacterized protein, isoform A"/>
    <property type="match status" value="1"/>
</dbReference>
<keyword evidence="16 23" id="KW-1015">Disulfide bond</keyword>
<evidence type="ECO:0000256" key="25">
    <source>
        <dbReference type="PROSITE-ProRule" id="PRU00076"/>
    </source>
</evidence>
<evidence type="ECO:0000256" key="3">
    <source>
        <dbReference type="ARBA" id="ARBA00005847"/>
    </source>
</evidence>
<feature type="disulfide bond" evidence="25">
    <location>
        <begin position="77"/>
        <end position="86"/>
    </location>
</feature>
<evidence type="ECO:0000256" key="5">
    <source>
        <dbReference type="ARBA" id="ARBA00022475"/>
    </source>
</evidence>
<dbReference type="SMART" id="SM01339">
    <property type="entry name" value="NODP"/>
    <property type="match status" value="2"/>
</dbReference>
<evidence type="ECO:0000256" key="18">
    <source>
        <dbReference type="ARBA" id="ARBA00023163"/>
    </source>
</evidence>
<evidence type="ECO:0000256" key="8">
    <source>
        <dbReference type="ARBA" id="ARBA00022729"/>
    </source>
</evidence>
<evidence type="ECO:0000259" key="27">
    <source>
        <dbReference type="PROSITE" id="PS50026"/>
    </source>
</evidence>
<keyword evidence="8" id="KW-0732">Signal</keyword>
<feature type="disulfide bond" evidence="23 25">
    <location>
        <begin position="340"/>
        <end position="349"/>
    </location>
</feature>
<feature type="domain" description="EGF-like" evidence="27">
    <location>
        <begin position="1161"/>
        <end position="1197"/>
    </location>
</feature>
<evidence type="ECO:0000256" key="13">
    <source>
        <dbReference type="ARBA" id="ARBA00023015"/>
    </source>
</evidence>
<dbReference type="Pfam" id="PF12796">
    <property type="entry name" value="Ank_2"/>
    <property type="match status" value="2"/>
</dbReference>
<feature type="disulfide bond" evidence="25">
    <location>
        <begin position="470"/>
        <end position="480"/>
    </location>
</feature>
<feature type="binding site" evidence="22">
    <location>
        <position position="355"/>
    </location>
    <ligand>
        <name>Ca(2+)</name>
        <dbReference type="ChEBI" id="CHEBI:29108"/>
        <label>2</label>
    </ligand>
</feature>
<feature type="repeat" description="ANK" evidence="24">
    <location>
        <begin position="2151"/>
        <end position="2183"/>
    </location>
</feature>
<feature type="domain" description="EGF-like" evidence="27">
    <location>
        <begin position="695"/>
        <end position="731"/>
    </location>
</feature>
<dbReference type="SMART" id="SM01334">
    <property type="entry name" value="DUF3454"/>
    <property type="match status" value="1"/>
</dbReference>
<evidence type="ECO:0000256" key="11">
    <source>
        <dbReference type="ARBA" id="ARBA00022976"/>
    </source>
</evidence>
<feature type="disulfide bond" evidence="23 25">
    <location>
        <begin position="378"/>
        <end position="387"/>
    </location>
</feature>
<dbReference type="InterPro" id="IPR051355">
    <property type="entry name" value="Notch/Slit_guidance"/>
</dbReference>
<keyword evidence="30" id="KW-1185">Reference proteome</keyword>
<accession>A0AAD9NRV0</accession>
<feature type="disulfide bond" evidence="25">
    <location>
        <begin position="995"/>
        <end position="1004"/>
    </location>
</feature>
<dbReference type="FunFam" id="2.10.25.10:FF:000004">
    <property type="entry name" value="Neurogenic locus notch 1"/>
    <property type="match status" value="5"/>
</dbReference>
<keyword evidence="12" id="KW-1133">Transmembrane helix</keyword>
<dbReference type="SUPFAM" id="SSF48403">
    <property type="entry name" value="Ankyrin repeat"/>
    <property type="match status" value="1"/>
</dbReference>
<comment type="caution">
    <text evidence="25">Lacks conserved residue(s) required for the propagation of feature annotation.</text>
</comment>
<feature type="disulfide bond" evidence="25">
    <location>
        <begin position="683"/>
        <end position="692"/>
    </location>
</feature>
<feature type="disulfide bond" evidence="25">
    <location>
        <begin position="222"/>
        <end position="231"/>
    </location>
</feature>
<evidence type="ECO:0000256" key="23">
    <source>
        <dbReference type="PIRSR" id="PIRSR002279-2"/>
    </source>
</evidence>
<dbReference type="Pfam" id="PF25024">
    <property type="entry name" value="EGF_TEN"/>
    <property type="match status" value="1"/>
</dbReference>
<evidence type="ECO:0000313" key="30">
    <source>
        <dbReference type="Proteomes" id="UP001209878"/>
    </source>
</evidence>
<dbReference type="FunFam" id="2.10.25.10:FF:000066">
    <property type="entry name" value="FAT atypical cadherin 4"/>
    <property type="match status" value="1"/>
</dbReference>
<dbReference type="SMART" id="SM01338">
    <property type="entry name" value="NOD"/>
    <property type="match status" value="2"/>
</dbReference>
<feature type="region of interest" description="Disordered" evidence="26">
    <location>
        <begin position="1830"/>
        <end position="1917"/>
    </location>
</feature>
<comment type="similarity">
    <text evidence="3">Belongs to the NOTCH family.</text>
</comment>
<evidence type="ECO:0000256" key="9">
    <source>
        <dbReference type="ARBA" id="ARBA00022737"/>
    </source>
</evidence>
<evidence type="ECO:0000256" key="4">
    <source>
        <dbReference type="ARBA" id="ARBA00022473"/>
    </source>
</evidence>
<dbReference type="PROSITE" id="PS01186">
    <property type="entry name" value="EGF_2"/>
    <property type="match status" value="23"/>
</dbReference>
<feature type="domain" description="EGF-like" evidence="27">
    <location>
        <begin position="503"/>
        <end position="539"/>
    </location>
</feature>
<keyword evidence="14 24" id="KW-0040">ANK repeat</keyword>
<evidence type="ECO:0008006" key="31">
    <source>
        <dbReference type="Google" id="ProtNLM"/>
    </source>
</evidence>
<evidence type="ECO:0000313" key="29">
    <source>
        <dbReference type="EMBL" id="KAK2177174.1"/>
    </source>
</evidence>
<feature type="domain" description="EGF-like" evidence="27">
    <location>
        <begin position="466"/>
        <end position="501"/>
    </location>
</feature>
<dbReference type="PANTHER" id="PTHR45836">
    <property type="entry name" value="SLIT HOMOLOG"/>
    <property type="match status" value="1"/>
</dbReference>
<feature type="disulfide bond" evidence="23 25">
    <location>
        <begin position="416"/>
        <end position="425"/>
    </location>
</feature>
<evidence type="ECO:0000256" key="22">
    <source>
        <dbReference type="PIRSR" id="PIRSR002279-1"/>
    </source>
</evidence>
<evidence type="ECO:0000256" key="26">
    <source>
        <dbReference type="SAM" id="MobiDB-lite"/>
    </source>
</evidence>
<keyword evidence="20" id="KW-0325">Glycoprotein</keyword>
<dbReference type="FunFam" id="2.10.25.10:FF:000471">
    <property type="entry name" value="Protein lin-12"/>
    <property type="match status" value="1"/>
</dbReference>
<feature type="domain" description="EGF-like" evidence="27">
    <location>
        <begin position="806"/>
        <end position="842"/>
    </location>
</feature>
<feature type="domain" description="EGF-like" evidence="27">
    <location>
        <begin position="657"/>
        <end position="693"/>
    </location>
</feature>
<keyword evidence="4" id="KW-0217">Developmental protein</keyword>
<keyword evidence="5" id="KW-1003">Cell membrane</keyword>
<keyword evidence="18" id="KW-0804">Transcription</keyword>
<dbReference type="Proteomes" id="UP001209878">
    <property type="component" value="Unassembled WGS sequence"/>
</dbReference>
<dbReference type="PROSITE" id="PS01187">
    <property type="entry name" value="EGF_CA"/>
    <property type="match status" value="8"/>
</dbReference>
<dbReference type="FunFam" id="2.10.25.10:FF:000117">
    <property type="entry name" value="Delta-like protein"/>
    <property type="match status" value="1"/>
</dbReference>
<dbReference type="FunFam" id="2.10.25.10:FF:000143">
    <property type="entry name" value="Protein crumbs 1"/>
    <property type="match status" value="2"/>
</dbReference>
<dbReference type="FunFam" id="2.10.25.10:FF:000472">
    <property type="entry name" value="Uncharacterized protein, isoform A"/>
    <property type="match status" value="2"/>
</dbReference>
<feature type="domain" description="EGF-like" evidence="27">
    <location>
        <begin position="128"/>
        <end position="168"/>
    </location>
</feature>
<dbReference type="InterPro" id="IPR018097">
    <property type="entry name" value="EGF_Ca-bd_CS"/>
</dbReference>
<dbReference type="InterPro" id="IPR000742">
    <property type="entry name" value="EGF"/>
</dbReference>
<dbReference type="GO" id="GO:0048513">
    <property type="term" value="P:animal organ development"/>
    <property type="evidence" value="ECO:0007669"/>
    <property type="project" value="UniProtKB-ARBA"/>
</dbReference>
<feature type="domain" description="EGF-like" evidence="27">
    <location>
        <begin position="1199"/>
        <end position="1233"/>
    </location>
</feature>
<keyword evidence="19" id="KW-0675">Receptor</keyword>
<dbReference type="Pfam" id="PF00066">
    <property type="entry name" value="Notch"/>
    <property type="match status" value="6"/>
</dbReference>
<comment type="subcellular location">
    <subcellularLocation>
        <location evidence="2">Cell membrane</location>
        <topology evidence="2">Single-pass type I membrane protein</topology>
    </subcellularLocation>
    <subcellularLocation>
        <location evidence="1">Nucleus</location>
    </subcellularLocation>
</comment>
<feature type="disulfide bond" evidence="25">
    <location>
        <begin position="1109"/>
        <end position="1118"/>
    </location>
</feature>
<feature type="domain" description="EGF-like" evidence="27">
    <location>
        <begin position="844"/>
        <end position="880"/>
    </location>
</feature>
<feature type="domain" description="EGF-like" evidence="27">
    <location>
        <begin position="352"/>
        <end position="388"/>
    </location>
</feature>
<feature type="compositionally biased region" description="Polar residues" evidence="26">
    <location>
        <begin position="2517"/>
        <end position="2528"/>
    </location>
</feature>
<feature type="domain" description="EGF-like" evidence="27">
    <location>
        <begin position="751"/>
        <end position="788"/>
    </location>
</feature>
<dbReference type="SUPFAM" id="SSF57196">
    <property type="entry name" value="EGF/Laminin"/>
    <property type="match status" value="11"/>
</dbReference>
<sequence>MGVIVGIHCESVDHCASQPCRNSGTCSSLADTFKCKCLSGFSGATCMGDIDECALNPNLCKNGATCINLAGSYRCECLPEYMGLNCERPYVPCAPSPCLNGGSCDVTGPLSYKCRCAPGFSGHHCRMNIDECVSNKCKNGATCIDGIESYTCKCTPAWQGMRLDSNCHIQSASMVAVYLRVGLIVSLCEGKYCMEDVDECVGKPCKNGATCVNHRGTYQCICVNGWEGVNCTTNTDDCEIRPCYNGGTCHDRLGYYYCECPAGKTGLRCHLDDACQSDPCHAGAICETSPIDGGYICSCLPGWSGRDCTGDINECVESWRSPCEHGSTCVNTLGSYRCDCAIGFMGPRCEININECASDPCLNDGTCLDKRGRFTCVCMEGFEGVYCQTDIDECASKPCQNGGVCVDKIAKFECHCPTGFTGKTCAINEDDCVSQPCMHAGTCVDEINGYKCECHRGYEGPNCGKNIDDCAGVNCHHGSCLDGLGDFTCRCEAGYTGRHCEAELDECSSRPCQYGGTCTNLVDGYLCGCPTGTSGVYLLWRVPTWLAYSPVGCTANYVTIAALPAECGKVHRYVSPNCEQNYNECVSNPCHSQATCIDGVNTYRCQCLPGFTGRLCEVNINECASSPCRHGGTCIDQVNGFKCDCPSGYYDYICASNINECDSSPCVHGGKCVDGINKFDCLCPTGYEGHRCDAVRDYCNTNPCQHGATCHNKVGYYTCDCSDGYTGDNCETNVNECASNPCIHGNCIDKDINECAMSNPCHNGATCRNMNGSYICDCARGYAGVHCENNPDDCAPRFGGRHCRIDIDECASSPCQNSATCHDYVNSYTCECLSGFSGVHCQTNDNDCTSSSCLYGGTCIDRINSYMCECVPGYTGANCQHRINPCDSSPCLNGAACTNKDNVSFACHCPAGFAKPTCDTFINWCDQNPCRNGATCTQEADQFVCTCRSGWSGALCDVRKVSCKVAASQKRVSLSALCVHGGTCRNSGSSHICDCKPGYSGSYCDIDIDECASAPCKNGATCNNLIGRYTCNCADGFQGADCEYDVDECQQRPCENGGTCHDLINSFRCSCPSGTRGLTCEINDNDCFAGACHHGGTCIDKVGHYECKCPPGYVGRRCEGDVNECLSANCSNPGTQDCVQLVNDFRCNCKVGWTGRLCESSVDFCQVSPCLHGGLCSNGDSGAICVCSEGYSGARCEVLVTFCEDNPCQHSGTCDSTIGKCRCSPRWNGEHCETRDESFPGGIANPSTADQCIQNHCPQKAGNGHCNPECNTYACSFDGYDCTNQIRPFANCTAIKHGHRCYELFHDGTCNSACNSEECLYDGFDCVATVSECNPFYNTYCTKHFANGHCDEACGTPDCHWDGGDCAAKVPELSNGALVLILLIPPEKFPEVKGQLLWELTELLHTAVWVMKDENGNDMVYSWPDGQDNDRHKRALQSAVVSLMTHQRARRDTSQLKGTKVFLQMNNTNCETECFKSMDKATEYILYTLQPPTSFKPCVPIHTVTSVVTPSTAATPSTTVAPVSTTITLGPGENKCERNKCAEKADNGKCDMECNTYACKFDAGECTYKMWPYRDCTVIHQGVRCYELYNNSHCDSECNNEDCLFDGNDCLPSPPRCNHKNYCGAHFANGHCDEGCNTEACEWDGGDCAGGSTDDTDAADGVLILILLIPPEEFPTVRATLLRELIRLLHTRVWVKKDEDGKDMVYPWPDSSRSRRSLSRSHTLSREKREIRGTKVYLKVGQGDCSTHCFKDTEKAAELVAYALRQGFKPGVKVQEVSYGKEPEPEAKPGSSLALILVSASAVFIIVLLLFGVLRAVKSRKRAHATTWFPDGFVPTLSQSHRKDTQEMLGVSKDSQSSQSDQTTDDSSERTVPPSSDDESSDKPRRKRRKSNNDELSDSPTSRQTAGQTAPDPRHWTPIHMEAAGKHTSAKYLTPGKIPNPSLLALTPPQGDDHMTSRDVDVRGPDGLTPLMIASFCGSGFSAARSTDEGDDLGGGSAAIITGLLSQGAAINAQTDRTGETALHLAARFSRADAAKRLLDAGADPNAQDNTGRTPLHAAVASDAQGVFQILLHNRMTNVNARQNDGATALTLVSRLAIEGMMQELITADADVNAADNYGKTALHWAAAVENIEAMVVLLQSGANVDVQDAKDETPLFLAAREGSCRAAQVLLDYGANRDIADDMDRLPRDIGQERMHFDIVKLLDEHCTTSPGMVMANNYANGATVPAFMRHSMAGKQKSRRRSRHAKAGGAPPLEGKTVKLPPETAVKRPRKKKIPRGGSTSTGTSPESLEMGVFEMPPSYESACSEVPIDPTACMNGATGGAPQGYNPGMVVAPPHHAQTAHGYMDKTPAVSWSEASCMQQAASGGGGMPYTSQPICSESPLSAASLQNSPLVHNYSPHSVAPLHTSPLAVHTYSPHAPSPGLVHAQVHTCPEGQSPSRGHTLSPTHMQAIQQHAAQQNRTHPDPRYLLDTCQYSGGDTYEPAPQCEMQQALPRHTAMIHHTMAPLHHRYPTPPSQHSQLGSDASTPPQPSGHGQTGVPDHYLTPSPDSPDQWSSESPHSDCWSDGISSPPTASHTLQWATGKNPKQRHQEVVYL</sequence>
<dbReference type="Pfam" id="PF12661">
    <property type="entry name" value="hEGF"/>
    <property type="match status" value="5"/>
</dbReference>
<feature type="compositionally biased region" description="Polar residues" evidence="26">
    <location>
        <begin position="1898"/>
        <end position="1908"/>
    </location>
</feature>
<keyword evidence="9" id="KW-0677">Repeat</keyword>
<dbReference type="PANTHER" id="PTHR45836:SF23">
    <property type="entry name" value="NEUROGENIC LOCUS NOTCH HOMOLOG PROTEIN 1"/>
    <property type="match status" value="1"/>
</dbReference>
<dbReference type="FunFam" id="3.30.300.320:FF:000001">
    <property type="entry name" value="Neurogenic locus notch 1"/>
    <property type="match status" value="2"/>
</dbReference>
<keyword evidence="10" id="KW-0221">Differentiation</keyword>
<feature type="domain" description="EGF-like" evidence="27">
    <location>
        <begin position="49"/>
        <end position="87"/>
    </location>
</feature>
<feature type="compositionally biased region" description="Basic residues" evidence="26">
    <location>
        <begin position="2238"/>
        <end position="2248"/>
    </location>
</feature>
<dbReference type="GO" id="GO:0007411">
    <property type="term" value="P:axon guidance"/>
    <property type="evidence" value="ECO:0007669"/>
    <property type="project" value="TreeGrafter"/>
</dbReference>
<organism evidence="29 30">
    <name type="scientific">Ridgeia piscesae</name>
    <name type="common">Tubeworm</name>
    <dbReference type="NCBI Taxonomy" id="27915"/>
    <lineage>
        <taxon>Eukaryota</taxon>
        <taxon>Metazoa</taxon>
        <taxon>Spiralia</taxon>
        <taxon>Lophotrochozoa</taxon>
        <taxon>Annelida</taxon>
        <taxon>Polychaeta</taxon>
        <taxon>Sedentaria</taxon>
        <taxon>Canalipalpata</taxon>
        <taxon>Sabellida</taxon>
        <taxon>Siboglinidae</taxon>
        <taxon>Ridgeia</taxon>
    </lineage>
</organism>
<dbReference type="InterPro" id="IPR000800">
    <property type="entry name" value="Notch_dom"/>
</dbReference>
<feature type="domain" description="EGF-like" evidence="27">
    <location>
        <begin position="1121"/>
        <end position="1159"/>
    </location>
</feature>
<dbReference type="InterPro" id="IPR001881">
    <property type="entry name" value="EGF-like_Ca-bd_dom"/>
</dbReference>
<feature type="region of interest" description="Disordered" evidence="26">
    <location>
        <begin position="2508"/>
        <end position="2597"/>
    </location>
</feature>
<evidence type="ECO:0000256" key="10">
    <source>
        <dbReference type="ARBA" id="ARBA00022782"/>
    </source>
</evidence>
<feature type="repeat" description="ANK" evidence="24">
    <location>
        <begin position="2118"/>
        <end position="2150"/>
    </location>
</feature>
<dbReference type="FunFam" id="2.10.25.10:FF:000006">
    <property type="entry name" value="Versican core protein-like isoform 1"/>
    <property type="match status" value="1"/>
</dbReference>
<feature type="domain" description="EGF-like" evidence="27">
    <location>
        <begin position="11"/>
        <end position="47"/>
    </location>
</feature>
<reference evidence="29" key="1">
    <citation type="journal article" date="2023" name="Mol. Biol. Evol.">
        <title>Third-Generation Sequencing Reveals the Adaptive Role of the Epigenome in Three Deep-Sea Polychaetes.</title>
        <authorList>
            <person name="Perez M."/>
            <person name="Aroh O."/>
            <person name="Sun Y."/>
            <person name="Lan Y."/>
            <person name="Juniper S.K."/>
            <person name="Young C.R."/>
            <person name="Angers B."/>
            <person name="Qian P.Y."/>
        </authorList>
    </citation>
    <scope>NUCLEOTIDE SEQUENCE</scope>
    <source>
        <strain evidence="29">R07B-5</strain>
    </source>
</reference>
<dbReference type="Gene3D" id="3.30.300.320">
    <property type="match status" value="2"/>
</dbReference>
<keyword evidence="21" id="KW-0539">Nucleus</keyword>
<dbReference type="SMART" id="SM00181">
    <property type="entry name" value="EGF"/>
    <property type="match status" value="29"/>
</dbReference>
<feature type="domain" description="LNR" evidence="28">
    <location>
        <begin position="1333"/>
        <end position="1372"/>
    </location>
</feature>
<dbReference type="GO" id="GO:0009986">
    <property type="term" value="C:cell surface"/>
    <property type="evidence" value="ECO:0007669"/>
    <property type="project" value="TreeGrafter"/>
</dbReference>
<dbReference type="PRINTS" id="PR01983">
    <property type="entry name" value="NOTCH"/>
</dbReference>
<dbReference type="GO" id="GO:0005634">
    <property type="term" value="C:nucleus"/>
    <property type="evidence" value="ECO:0007669"/>
    <property type="project" value="UniProtKB-SubCell"/>
</dbReference>
<dbReference type="InterPro" id="IPR002110">
    <property type="entry name" value="Ankyrin_rpt"/>
</dbReference>
<feature type="domain" description="EGF-like" evidence="27">
    <location>
        <begin position="882"/>
        <end position="919"/>
    </location>
</feature>
<dbReference type="GO" id="GO:0043235">
    <property type="term" value="C:receptor complex"/>
    <property type="evidence" value="ECO:0007669"/>
    <property type="project" value="TreeGrafter"/>
</dbReference>
<dbReference type="GO" id="GO:0005829">
    <property type="term" value="C:cytosol"/>
    <property type="evidence" value="ECO:0007669"/>
    <property type="project" value="UniProtKB-ARBA"/>
</dbReference>
<feature type="disulfide bond" evidence="25">
    <location>
        <begin position="870"/>
        <end position="879"/>
    </location>
</feature>
<evidence type="ECO:0000256" key="1">
    <source>
        <dbReference type="ARBA" id="ARBA00004123"/>
    </source>
</evidence>
<name>A0AAD9NRV0_RIDPI</name>
<feature type="disulfide bond" evidence="25">
    <location>
        <begin position="1130"/>
        <end position="1147"/>
    </location>
</feature>
<dbReference type="SUPFAM" id="SSF90193">
    <property type="entry name" value="Notch domain"/>
    <property type="match status" value="5"/>
</dbReference>
<feature type="disulfide bond" evidence="23">
    <location>
        <begin position="356"/>
        <end position="367"/>
    </location>
</feature>
<feature type="compositionally biased region" description="Low complexity" evidence="26">
    <location>
        <begin position="2278"/>
        <end position="2287"/>
    </location>
</feature>
<feature type="disulfide bond" evidence="25">
    <location>
        <begin position="280"/>
        <end position="297"/>
    </location>
</feature>
<dbReference type="InterPro" id="IPR013032">
    <property type="entry name" value="EGF-like_CS"/>
</dbReference>
<dbReference type="GO" id="GO:0007219">
    <property type="term" value="P:Notch signaling pathway"/>
    <property type="evidence" value="ECO:0007669"/>
    <property type="project" value="UniProtKB-KW"/>
</dbReference>
<dbReference type="GO" id="GO:0050793">
    <property type="term" value="P:regulation of developmental process"/>
    <property type="evidence" value="ECO:0007669"/>
    <property type="project" value="InterPro"/>
</dbReference>
<dbReference type="PIRSF" id="PIRSF002279">
    <property type="entry name" value="Notch"/>
    <property type="match status" value="1"/>
</dbReference>
<proteinExistence type="inferred from homology"/>
<feature type="domain" description="EGF-like" evidence="27">
    <location>
        <begin position="1007"/>
        <end position="1043"/>
    </location>
</feature>
<feature type="region of interest" description="Disordered" evidence="26">
    <location>
        <begin position="2233"/>
        <end position="2292"/>
    </location>
</feature>
<dbReference type="InterPro" id="IPR008297">
    <property type="entry name" value="Notch"/>
</dbReference>
<feature type="disulfide bond" evidence="25">
    <location>
        <begin position="37"/>
        <end position="46"/>
    </location>
</feature>
<feature type="domain" description="LNR" evidence="28">
    <location>
        <begin position="1252"/>
        <end position="1288"/>
    </location>
</feature>
<feature type="domain" description="EGF-like" evidence="27">
    <location>
        <begin position="234"/>
        <end position="270"/>
    </location>
</feature>
<feature type="binding site" evidence="22">
    <location>
        <position position="408"/>
    </location>
    <ligand>
        <name>Ca(2+)</name>
        <dbReference type="ChEBI" id="CHEBI:29108"/>
        <label>3</label>
    </ligand>
</feature>
<feature type="disulfide bond" evidence="25">
    <location>
        <begin position="721"/>
        <end position="730"/>
    </location>
</feature>
<feature type="domain" description="EGF-like" evidence="27">
    <location>
        <begin position="390"/>
        <end position="426"/>
    </location>
</feature>
<dbReference type="EMBL" id="JAODUO010000615">
    <property type="protein sequence ID" value="KAK2177174.1"/>
    <property type="molecule type" value="Genomic_DNA"/>
</dbReference>
<dbReference type="PROSITE" id="PS50297">
    <property type="entry name" value="ANK_REP_REGION"/>
    <property type="match status" value="3"/>
</dbReference>
<comment type="caution">
    <text evidence="29">The sequence shown here is derived from an EMBL/GenBank/DDBJ whole genome shotgun (WGS) entry which is preliminary data.</text>
</comment>
<dbReference type="SMART" id="SM00179">
    <property type="entry name" value="EGF_CA"/>
    <property type="match status" value="28"/>
</dbReference>
<keyword evidence="15" id="KW-0472">Membrane</keyword>
<feature type="domain" description="EGF-like" evidence="27">
    <location>
        <begin position="1045"/>
        <end position="1081"/>
    </location>
</feature>
<feature type="domain" description="EGF-like" evidence="27">
    <location>
        <begin position="921"/>
        <end position="957"/>
    </location>
</feature>
<dbReference type="Pfam" id="PF06816">
    <property type="entry name" value="NOD"/>
    <property type="match status" value="2"/>
</dbReference>
<keyword evidence="22" id="KW-0479">Metal-binding</keyword>
<dbReference type="FunFam" id="2.10.25.10:FF:000125">
    <property type="entry name" value="Neurogenic locus notch protein-like"/>
    <property type="match status" value="2"/>
</dbReference>
<feature type="region of interest" description="Disordered" evidence="26">
    <location>
        <begin position="1707"/>
        <end position="1727"/>
    </location>
</feature>
<dbReference type="InterPro" id="IPR010660">
    <property type="entry name" value="Notch_NOD_dom"/>
</dbReference>
<feature type="disulfide bond" evidence="23">
    <location>
        <begin position="399"/>
        <end position="414"/>
    </location>
</feature>
<feature type="domain" description="LNR" evidence="28">
    <location>
        <begin position="1617"/>
        <end position="1654"/>
    </location>
</feature>
<dbReference type="Gene3D" id="2.10.25.10">
    <property type="entry name" value="Laminin"/>
    <property type="match status" value="29"/>
</dbReference>
<dbReference type="FunFam" id="2.10.25.10:FF:000080">
    <property type="entry name" value="Neurogenic locus notch 1"/>
    <property type="match status" value="1"/>
</dbReference>
<dbReference type="InterPro" id="IPR035993">
    <property type="entry name" value="Notch-like_dom_sf"/>
</dbReference>
<feature type="disulfide bond" evidence="25">
    <location>
        <begin position="1187"/>
        <end position="1196"/>
    </location>
</feature>
<dbReference type="InterPro" id="IPR036770">
    <property type="entry name" value="Ankyrin_rpt-contain_sf"/>
</dbReference>
<dbReference type="PROSITE" id="PS50026">
    <property type="entry name" value="EGF_3"/>
    <property type="match status" value="29"/>
</dbReference>
<feature type="domain" description="EGF-like" evidence="27">
    <location>
        <begin position="968"/>
        <end position="1005"/>
    </location>
</feature>
<protein>
    <recommendedName>
        <fullName evidence="31">Notch</fullName>
    </recommendedName>
</protein>
<feature type="binding site" evidence="22">
    <location>
        <position position="369"/>
    </location>
    <ligand>
        <name>Ca(2+)</name>
        <dbReference type="ChEBI" id="CHEBI:29108"/>
        <label>2</label>
    </ligand>
</feature>
<feature type="disulfide bond" evidence="23">
    <location>
        <begin position="394"/>
        <end position="405"/>
    </location>
</feature>
<keyword evidence="11" id="KW-0914">Notch signaling pathway</keyword>
<dbReference type="Pfam" id="PF07645">
    <property type="entry name" value="EGF_CA"/>
    <property type="match status" value="1"/>
</dbReference>
<dbReference type="InterPro" id="IPR009030">
    <property type="entry name" value="Growth_fac_rcpt_cys_sf"/>
</dbReference>
<dbReference type="InterPro" id="IPR024600">
    <property type="entry name" value="Notch_C"/>
</dbReference>
<feature type="domain" description="EGF-like" evidence="27">
    <location>
        <begin position="89"/>
        <end position="126"/>
    </location>
</feature>
<feature type="binding site" evidence="22">
    <location>
        <position position="393"/>
    </location>
    <ligand>
        <name>Ca(2+)</name>
        <dbReference type="ChEBI" id="CHEBI:29108"/>
        <label>3</label>
    </ligand>
</feature>
<dbReference type="FunFam" id="2.10.25.10:FF:000434">
    <property type="entry name" value="Predicted protein"/>
    <property type="match status" value="1"/>
</dbReference>
<evidence type="ECO:0000256" key="14">
    <source>
        <dbReference type="ARBA" id="ARBA00023043"/>
    </source>
</evidence>
<evidence type="ECO:0000256" key="12">
    <source>
        <dbReference type="ARBA" id="ARBA00022989"/>
    </source>
</evidence>
<feature type="disulfide bond" evidence="23">
    <location>
        <begin position="315"/>
        <end position="329"/>
    </location>
</feature>
<dbReference type="InterPro" id="IPR000152">
    <property type="entry name" value="EGF-type_Asp/Asn_hydroxyl_site"/>
</dbReference>
<feature type="disulfide bond" evidence="25">
    <location>
        <begin position="299"/>
        <end position="308"/>
    </location>
</feature>
<feature type="binding site" evidence="22">
    <location>
        <position position="407"/>
    </location>
    <ligand>
        <name>Ca(2+)</name>
        <dbReference type="ChEBI" id="CHEBI:29108"/>
        <label>3</label>
    </ligand>
</feature>
<dbReference type="InterPro" id="IPR049883">
    <property type="entry name" value="NOTCH1_EGF-like"/>
</dbReference>
<dbReference type="FunFam" id="2.10.25.10:FF:000146">
    <property type="entry name" value="Putative neurogenic locus notch"/>
    <property type="match status" value="1"/>
</dbReference>
<evidence type="ECO:0000256" key="7">
    <source>
        <dbReference type="ARBA" id="ARBA00022692"/>
    </source>
</evidence>
<feature type="domain" description="LNR" evidence="28">
    <location>
        <begin position="1292"/>
        <end position="1326"/>
    </location>
</feature>
<feature type="disulfide bond" evidence="25">
    <location>
        <begin position="1223"/>
        <end position="1232"/>
    </location>
</feature>
<feature type="disulfide bond" evidence="25">
    <location>
        <begin position="454"/>
        <end position="463"/>
    </location>
</feature>
<feature type="disulfide bond" evidence="25">
    <location>
        <begin position="909"/>
        <end position="918"/>
    </location>
</feature>
<dbReference type="GO" id="GO:0005886">
    <property type="term" value="C:plasma membrane"/>
    <property type="evidence" value="ECO:0007669"/>
    <property type="project" value="UniProtKB-SubCell"/>
</dbReference>
<dbReference type="SMART" id="SM00004">
    <property type="entry name" value="NL"/>
    <property type="match status" value="6"/>
</dbReference>
<feature type="disulfide bond" evidence="25">
    <location>
        <begin position="1149"/>
        <end position="1158"/>
    </location>
</feature>
<feature type="disulfide bond" evidence="25">
    <location>
        <begin position="947"/>
        <end position="956"/>
    </location>
</feature>
<feature type="disulfide bond" evidence="23">
    <location>
        <begin position="323"/>
        <end position="338"/>
    </location>
</feature>
<dbReference type="SUPFAM" id="SSF57184">
    <property type="entry name" value="Growth factor receptor domain"/>
    <property type="match status" value="7"/>
</dbReference>
<keyword evidence="17" id="KW-0010">Activator</keyword>
<dbReference type="FunFam" id="2.10.25.10:FF:000173">
    <property type="entry name" value="Neurogenic locus notch protein 2"/>
    <property type="match status" value="1"/>
</dbReference>
<feature type="domain" description="EGF-like" evidence="27">
    <location>
        <begin position="581"/>
        <end position="617"/>
    </location>
</feature>
<feature type="disulfide bond" evidence="25">
    <location>
        <begin position="832"/>
        <end position="841"/>
    </location>
</feature>
<dbReference type="Gene3D" id="1.25.40.20">
    <property type="entry name" value="Ankyrin repeat-containing domain"/>
    <property type="match status" value="1"/>
</dbReference>
<feature type="domain" description="EGF-like" evidence="27">
    <location>
        <begin position="196"/>
        <end position="232"/>
    </location>
</feature>
<dbReference type="InterPro" id="IPR011656">
    <property type="entry name" value="Notch_NODP_dom"/>
</dbReference>
<feature type="domain" description="EGF-like" evidence="27">
    <location>
        <begin position="311"/>
        <end position="350"/>
    </location>
</feature>
<dbReference type="FunFam" id="2.10.25.10:FF:000136">
    <property type="entry name" value="Neurogenic locus notch 1"/>
    <property type="match status" value="1"/>
</dbReference>
<feature type="disulfide bond" evidence="25">
    <location>
        <begin position="1071"/>
        <end position="1080"/>
    </location>
</feature>
<evidence type="ECO:0000256" key="20">
    <source>
        <dbReference type="ARBA" id="ARBA00023180"/>
    </source>
</evidence>
<feature type="disulfide bond" evidence="25">
    <location>
        <begin position="260"/>
        <end position="269"/>
    </location>
</feature>
<gene>
    <name evidence="29" type="ORF">NP493_615g02055</name>
</gene>
<feature type="domain" description="EGF-like" evidence="27">
    <location>
        <begin position="428"/>
        <end position="464"/>
    </location>
</feature>
<dbReference type="PRINTS" id="PR01452">
    <property type="entry name" value="LNOTCHREPEAT"/>
</dbReference>
<keyword evidence="22" id="KW-0106">Calcium</keyword>
<evidence type="ECO:0000259" key="28">
    <source>
        <dbReference type="PROSITE" id="PS50258"/>
    </source>
</evidence>
<evidence type="ECO:0000256" key="24">
    <source>
        <dbReference type="PROSITE-ProRule" id="PRU00023"/>
    </source>
</evidence>
<keyword evidence="13" id="KW-0805">Transcription regulation</keyword>
<feature type="domain" description="EGF-like" evidence="27">
    <location>
        <begin position="619"/>
        <end position="655"/>
    </location>
</feature>
<evidence type="ECO:0000256" key="16">
    <source>
        <dbReference type="ARBA" id="ARBA00023157"/>
    </source>
</evidence>
<feature type="region of interest" description="Disordered" evidence="26">
    <location>
        <begin position="2452"/>
        <end position="2471"/>
    </location>
</feature>
<dbReference type="PROSITE" id="PS00010">
    <property type="entry name" value="ASX_HYDROXYL"/>
    <property type="match status" value="20"/>
</dbReference>
<evidence type="ECO:0000256" key="21">
    <source>
        <dbReference type="ARBA" id="ARBA00023242"/>
    </source>
</evidence>
<feature type="compositionally biased region" description="Polar residues" evidence="26">
    <location>
        <begin position="2568"/>
        <end position="2583"/>
    </location>
</feature>
<dbReference type="CDD" id="cd00054">
    <property type="entry name" value="EGF_CA"/>
    <property type="match status" value="27"/>
</dbReference>
<dbReference type="PROSITE" id="PS50258">
    <property type="entry name" value="LNR"/>
    <property type="match status" value="5"/>
</dbReference>
<evidence type="ECO:0000256" key="17">
    <source>
        <dbReference type="ARBA" id="ARBA00023159"/>
    </source>
</evidence>
<feature type="repeat" description="ANK" evidence="24">
    <location>
        <begin position="2018"/>
        <end position="2050"/>
    </location>
</feature>
<dbReference type="SMART" id="SM00248">
    <property type="entry name" value="ANK"/>
    <property type="match status" value="7"/>
</dbReference>
<dbReference type="PRINTS" id="PR00010">
    <property type="entry name" value="EGFBLOOD"/>
</dbReference>
<dbReference type="Pfam" id="PF00008">
    <property type="entry name" value="EGF"/>
    <property type="match status" value="14"/>
</dbReference>
<feature type="disulfide bond" evidence="25">
    <location>
        <begin position="645"/>
        <end position="654"/>
    </location>
</feature>
<feature type="disulfide bond" evidence="25">
    <location>
        <begin position="491"/>
        <end position="500"/>
    </location>
</feature>
<feature type="domain" description="LNR" evidence="28">
    <location>
        <begin position="1576"/>
        <end position="1615"/>
    </location>
</feature>
<evidence type="ECO:0000256" key="6">
    <source>
        <dbReference type="ARBA" id="ARBA00022536"/>
    </source>
</evidence>
<feature type="binding site" evidence="22">
    <location>
        <position position="332"/>
    </location>
    <ligand>
        <name>Ca(2+)</name>
        <dbReference type="ChEBI" id="CHEBI:29108"/>
        <label>1</label>
    </ligand>
</feature>
<dbReference type="Gene3D" id="3.30.70.3310">
    <property type="match status" value="2"/>
</dbReference>
<evidence type="ECO:0000256" key="19">
    <source>
        <dbReference type="ARBA" id="ARBA00023170"/>
    </source>
</evidence>
<dbReference type="PROSITE" id="PS50088">
    <property type="entry name" value="ANK_REPEAT"/>
    <property type="match status" value="3"/>
</dbReference>
<evidence type="ECO:0000256" key="15">
    <source>
        <dbReference type="ARBA" id="ARBA00023136"/>
    </source>
</evidence>
<feature type="disulfide bond" evidence="23">
    <location>
        <begin position="361"/>
        <end position="376"/>
    </location>
</feature>
<feature type="disulfide bond" evidence="25">
    <location>
        <begin position="607"/>
        <end position="616"/>
    </location>
</feature>
<dbReference type="GO" id="GO:0005509">
    <property type="term" value="F:calcium ion binding"/>
    <property type="evidence" value="ECO:0007669"/>
    <property type="project" value="InterPro"/>
</dbReference>
<dbReference type="FunFam" id="2.10.25.10:FF:000095">
    <property type="entry name" value="Notch, isoform B"/>
    <property type="match status" value="3"/>
</dbReference>
<feature type="disulfide bond" evidence="25">
    <location>
        <begin position="116"/>
        <end position="125"/>
    </location>
</feature>
<feature type="domain" description="EGF-like" evidence="27">
    <location>
        <begin position="271"/>
        <end position="309"/>
    </location>
</feature>
<feature type="domain" description="EGF-like" evidence="27">
    <location>
        <begin position="1083"/>
        <end position="1119"/>
    </location>
</feature>
<keyword evidence="7" id="KW-0812">Transmembrane</keyword>
<keyword evidence="6 25" id="KW-0245">EGF-like domain</keyword>
<feature type="binding site" evidence="22">
    <location>
        <position position="335"/>
    </location>
    <ligand>
        <name>Ca(2+)</name>
        <dbReference type="ChEBI" id="CHEBI:29108"/>
        <label>1</label>
    </ligand>
</feature>
<dbReference type="PROSITE" id="PS00022">
    <property type="entry name" value="EGF_1"/>
    <property type="match status" value="25"/>
</dbReference>
<feature type="disulfide bond" evidence="25">
    <location>
        <begin position="1033"/>
        <end position="1042"/>
    </location>
</feature>
<feature type="disulfide bond" evidence="25">
    <location>
        <begin position="778"/>
        <end position="787"/>
    </location>
</feature>